<evidence type="ECO:0000256" key="3">
    <source>
        <dbReference type="ARBA" id="ARBA00005037"/>
    </source>
</evidence>
<comment type="cofactor">
    <cofactor evidence="1">
        <name>FMN</name>
        <dbReference type="ChEBI" id="CHEBI:58210"/>
    </cofactor>
</comment>
<gene>
    <name evidence="9" type="ORF">AAE3_LOCUS3759</name>
</gene>
<dbReference type="Proteomes" id="UP000467700">
    <property type="component" value="Unassembled WGS sequence"/>
</dbReference>
<evidence type="ECO:0000256" key="7">
    <source>
        <dbReference type="ARBA" id="ARBA00023002"/>
    </source>
</evidence>
<dbReference type="InterPro" id="IPR011576">
    <property type="entry name" value="Pyridox_Oxase_N"/>
</dbReference>
<evidence type="ECO:0000256" key="1">
    <source>
        <dbReference type="ARBA" id="ARBA00001917"/>
    </source>
</evidence>
<dbReference type="OrthoDB" id="303614at2759"/>
<dbReference type="EMBL" id="CACVBS010000033">
    <property type="protein sequence ID" value="CAA7261410.1"/>
    <property type="molecule type" value="Genomic_DNA"/>
</dbReference>
<dbReference type="SUPFAM" id="SSF50475">
    <property type="entry name" value="FMN-binding split barrel"/>
    <property type="match status" value="1"/>
</dbReference>
<dbReference type="GO" id="GO:0008615">
    <property type="term" value="P:pyridoxine biosynthetic process"/>
    <property type="evidence" value="ECO:0007669"/>
    <property type="project" value="InterPro"/>
</dbReference>
<evidence type="ECO:0000256" key="6">
    <source>
        <dbReference type="ARBA" id="ARBA00022643"/>
    </source>
</evidence>
<comment type="pathway">
    <text evidence="3">Cofactor metabolism; pyridoxal 5'-phosphate salvage; pyridoxal 5'-phosphate from pyridoxine 5'-phosphate: step 1/1.</text>
</comment>
<evidence type="ECO:0000256" key="4">
    <source>
        <dbReference type="ARBA" id="ARBA00012801"/>
    </source>
</evidence>
<dbReference type="NCBIfam" id="TIGR00558">
    <property type="entry name" value="pdxH"/>
    <property type="match status" value="1"/>
</dbReference>
<evidence type="ECO:0000313" key="9">
    <source>
        <dbReference type="EMBL" id="CAA7261410.1"/>
    </source>
</evidence>
<comment type="pathway">
    <text evidence="2">Cofactor metabolism; pyridoxal 5'-phosphate salvage; pyridoxal 5'-phosphate from pyridoxamine 5'-phosphate: step 1/1.</text>
</comment>
<dbReference type="Gene3D" id="2.30.110.10">
    <property type="entry name" value="Electron Transport, Fmn-binding Protein, Chain A"/>
    <property type="match status" value="1"/>
</dbReference>
<dbReference type="PANTHER" id="PTHR10851:SF0">
    <property type="entry name" value="PYRIDOXINE-5'-PHOSPHATE OXIDASE"/>
    <property type="match status" value="1"/>
</dbReference>
<proteinExistence type="predicted"/>
<dbReference type="NCBIfam" id="NF004231">
    <property type="entry name" value="PRK05679.1"/>
    <property type="match status" value="1"/>
</dbReference>
<evidence type="ECO:0000259" key="8">
    <source>
        <dbReference type="Pfam" id="PF01243"/>
    </source>
</evidence>
<comment type="caution">
    <text evidence="9">The sequence shown here is derived from an EMBL/GenBank/DDBJ whole genome shotgun (WGS) entry which is preliminary data.</text>
</comment>
<evidence type="ECO:0000256" key="5">
    <source>
        <dbReference type="ARBA" id="ARBA00022630"/>
    </source>
</evidence>
<keyword evidence="10" id="KW-1185">Reference proteome</keyword>
<dbReference type="InterPro" id="IPR000659">
    <property type="entry name" value="Pyridox_Oxase"/>
</dbReference>
<accession>A0A8S0VU22</accession>
<evidence type="ECO:0000256" key="2">
    <source>
        <dbReference type="ARBA" id="ARBA00004738"/>
    </source>
</evidence>
<dbReference type="GO" id="GO:0004733">
    <property type="term" value="F:pyridoxamine phosphate oxidase activity"/>
    <property type="evidence" value="ECO:0007669"/>
    <property type="project" value="UniProtKB-EC"/>
</dbReference>
<feature type="domain" description="Pyridoxamine 5'-phosphate oxidase N-terminal" evidence="8">
    <location>
        <begin position="105"/>
        <end position="221"/>
    </location>
</feature>
<keyword evidence="5" id="KW-0285">Flavoprotein</keyword>
<keyword evidence="7" id="KW-0560">Oxidoreductase</keyword>
<dbReference type="Pfam" id="PF01243">
    <property type="entry name" value="PNPOx_N"/>
    <property type="match status" value="1"/>
</dbReference>
<name>A0A8S0VU22_CYCAE</name>
<protein>
    <recommendedName>
        <fullName evidence="4">pyridoxal 5'-phosphate synthase</fullName>
        <ecNumber evidence="4">1.4.3.5</ecNumber>
    </recommendedName>
</protein>
<evidence type="ECO:0000313" key="10">
    <source>
        <dbReference type="Proteomes" id="UP000467700"/>
    </source>
</evidence>
<dbReference type="PANTHER" id="PTHR10851">
    <property type="entry name" value="PYRIDOXINE-5-PHOSPHATE OXIDASE"/>
    <property type="match status" value="1"/>
</dbReference>
<organism evidence="9 10">
    <name type="scientific">Cyclocybe aegerita</name>
    <name type="common">Black poplar mushroom</name>
    <name type="synonym">Agrocybe aegerita</name>
    <dbReference type="NCBI Taxonomy" id="1973307"/>
    <lineage>
        <taxon>Eukaryota</taxon>
        <taxon>Fungi</taxon>
        <taxon>Dikarya</taxon>
        <taxon>Basidiomycota</taxon>
        <taxon>Agaricomycotina</taxon>
        <taxon>Agaricomycetes</taxon>
        <taxon>Agaricomycetidae</taxon>
        <taxon>Agaricales</taxon>
        <taxon>Agaricineae</taxon>
        <taxon>Bolbitiaceae</taxon>
        <taxon>Cyclocybe</taxon>
    </lineage>
</organism>
<keyword evidence="6" id="KW-0288">FMN</keyword>
<dbReference type="EC" id="1.4.3.5" evidence="4"/>
<sequence length="242" mass="26946">MARANGGGSEIGGDRRPLCVSLGVMSLAAARVCLSRYRIRIPRLHRSLNPSHMDVVLSEPAPDKLQVLPHIQYVTAEHLAPGTVASNPLDQFRGWFKDAIESGKVDEAEAMSLSTATPNGIPSARIVLLKQVDARGFVFFTNYTSRKSQEIIANPHAALVFYWREIHKSVRVVGRVEKITREESDEYFQSRPLGSRLGAWASKQSSVIPEDAIEARLQRVSERFGENVPTPEFWGGWRVVPE</sequence>
<reference evidence="9 10" key="1">
    <citation type="submission" date="2020-01" db="EMBL/GenBank/DDBJ databases">
        <authorList>
            <person name="Gupta K D."/>
        </authorList>
    </citation>
    <scope>NUCLEOTIDE SEQUENCE [LARGE SCALE GENOMIC DNA]</scope>
</reference>
<dbReference type="AlphaFoldDB" id="A0A8S0VU22"/>
<dbReference type="GO" id="GO:0010181">
    <property type="term" value="F:FMN binding"/>
    <property type="evidence" value="ECO:0007669"/>
    <property type="project" value="InterPro"/>
</dbReference>
<dbReference type="InterPro" id="IPR012349">
    <property type="entry name" value="Split_barrel_FMN-bd"/>
</dbReference>